<sequence length="180" mass="20730">MVLTSTSVAAITTSTTITVLRHCHRRHATTLEKENDLMGGLTWRCRYLFIISAASYWWTCRAARNEKLEEWRRAHLGERMRIVIPPECVMPVEYHIRDPYVCEIAHVSCDARLHEMEKRHQEEIADLRWANAELSSQLQAFGMKLDELCCRMSPPLTFYVPADAYDQNSANDDDDASPTG</sequence>
<organism evidence="1 2">
    <name type="scientific">Cocos nucifera</name>
    <name type="common">Coconut palm</name>
    <dbReference type="NCBI Taxonomy" id="13894"/>
    <lineage>
        <taxon>Eukaryota</taxon>
        <taxon>Viridiplantae</taxon>
        <taxon>Streptophyta</taxon>
        <taxon>Embryophyta</taxon>
        <taxon>Tracheophyta</taxon>
        <taxon>Spermatophyta</taxon>
        <taxon>Magnoliopsida</taxon>
        <taxon>Liliopsida</taxon>
        <taxon>Arecaceae</taxon>
        <taxon>Arecoideae</taxon>
        <taxon>Cocoseae</taxon>
        <taxon>Attaleinae</taxon>
        <taxon>Cocos</taxon>
    </lineage>
</organism>
<accession>A0A8K0IP61</accession>
<gene>
    <name evidence="1" type="ORF">COCNU_10G009220</name>
</gene>
<dbReference type="Proteomes" id="UP000797356">
    <property type="component" value="Chromosome 10"/>
</dbReference>
<comment type="caution">
    <text evidence="1">The sequence shown here is derived from an EMBL/GenBank/DDBJ whole genome shotgun (WGS) entry which is preliminary data.</text>
</comment>
<dbReference type="AlphaFoldDB" id="A0A8K0IP61"/>
<name>A0A8K0IP61_COCNU</name>
<reference evidence="1" key="1">
    <citation type="journal article" date="2017" name="Gigascience">
        <title>The genome draft of coconut (Cocos nucifera).</title>
        <authorList>
            <person name="Xiao Y."/>
            <person name="Xu P."/>
            <person name="Fan H."/>
            <person name="Baudouin L."/>
            <person name="Xia W."/>
            <person name="Bocs S."/>
            <person name="Xu J."/>
            <person name="Li Q."/>
            <person name="Guo A."/>
            <person name="Zhou L."/>
            <person name="Li J."/>
            <person name="Wu Y."/>
            <person name="Ma Z."/>
            <person name="Armero A."/>
            <person name="Issali A.E."/>
            <person name="Liu N."/>
            <person name="Peng M."/>
            <person name="Yang Y."/>
        </authorList>
    </citation>
    <scope>NUCLEOTIDE SEQUENCE</scope>
    <source>
        <tissue evidence="1">Spear leaf of Hainan Tall coconut</tissue>
    </source>
</reference>
<evidence type="ECO:0000313" key="2">
    <source>
        <dbReference type="Proteomes" id="UP000797356"/>
    </source>
</evidence>
<dbReference type="EMBL" id="CM017881">
    <property type="protein sequence ID" value="KAG1362703.1"/>
    <property type="molecule type" value="Genomic_DNA"/>
</dbReference>
<protein>
    <submittedName>
        <fullName evidence="1">Uncharacterized protein</fullName>
    </submittedName>
</protein>
<keyword evidence="2" id="KW-1185">Reference proteome</keyword>
<proteinExistence type="predicted"/>
<evidence type="ECO:0000313" key="1">
    <source>
        <dbReference type="EMBL" id="KAG1362703.1"/>
    </source>
</evidence>
<reference evidence="1" key="2">
    <citation type="submission" date="2019-07" db="EMBL/GenBank/DDBJ databases">
        <authorList>
            <person name="Yang Y."/>
            <person name="Bocs S."/>
            <person name="Baudouin L."/>
        </authorList>
    </citation>
    <scope>NUCLEOTIDE SEQUENCE</scope>
    <source>
        <tissue evidence="1">Spear leaf of Hainan Tall coconut</tissue>
    </source>
</reference>